<dbReference type="RefSeq" id="WP_311662913.1">
    <property type="nucleotide sequence ID" value="NZ_JAVRHT010000014.1"/>
</dbReference>
<evidence type="ECO:0000313" key="2">
    <source>
        <dbReference type="Proteomes" id="UP001267426"/>
    </source>
</evidence>
<keyword evidence="2" id="KW-1185">Reference proteome</keyword>
<dbReference type="PIRSF" id="PIRSF024492">
    <property type="entry name" value="UCP024492"/>
    <property type="match status" value="1"/>
</dbReference>
<dbReference type="InterPro" id="IPR007438">
    <property type="entry name" value="DUF488"/>
</dbReference>
<organism evidence="1 2">
    <name type="scientific">Rubrivirga litoralis</name>
    <dbReference type="NCBI Taxonomy" id="3075598"/>
    <lineage>
        <taxon>Bacteria</taxon>
        <taxon>Pseudomonadati</taxon>
        <taxon>Rhodothermota</taxon>
        <taxon>Rhodothermia</taxon>
        <taxon>Rhodothermales</taxon>
        <taxon>Rubricoccaceae</taxon>
        <taxon>Rubrivirga</taxon>
    </lineage>
</organism>
<name>A0ABU3BQL9_9BACT</name>
<protein>
    <submittedName>
        <fullName evidence="1">DUF488 domain-containing protein</fullName>
    </submittedName>
</protein>
<dbReference type="InterPro" id="IPR014519">
    <property type="entry name" value="UCP024492"/>
</dbReference>
<dbReference type="EMBL" id="JAVRHT010000014">
    <property type="protein sequence ID" value="MDT0631570.1"/>
    <property type="molecule type" value="Genomic_DNA"/>
</dbReference>
<proteinExistence type="predicted"/>
<sequence>MTSDQRIWTVGHSNRDLEDFLDLLEGAGIERIADVRRFPGSRRQPHFGGDALREALDGRGIAYVHVPALGGRRGKPTEGSPNTGWRVASFGAYADYMAEDAFEKGLAELEAAALERRTAMMCSEAVPWRCHRRLVADALLVRGWEVLDVMAPGRVSPHALTSFARVCDGALTYPPEDAG</sequence>
<dbReference type="Proteomes" id="UP001267426">
    <property type="component" value="Unassembled WGS sequence"/>
</dbReference>
<dbReference type="Pfam" id="PF04343">
    <property type="entry name" value="DUF488"/>
    <property type="match status" value="1"/>
</dbReference>
<reference evidence="1 2" key="1">
    <citation type="submission" date="2023-09" db="EMBL/GenBank/DDBJ databases">
        <authorList>
            <person name="Rey-Velasco X."/>
        </authorList>
    </citation>
    <scope>NUCLEOTIDE SEQUENCE [LARGE SCALE GENOMIC DNA]</scope>
    <source>
        <strain evidence="1 2">F394</strain>
    </source>
</reference>
<comment type="caution">
    <text evidence="1">The sequence shown here is derived from an EMBL/GenBank/DDBJ whole genome shotgun (WGS) entry which is preliminary data.</text>
</comment>
<dbReference type="PANTHER" id="PTHR39337">
    <property type="entry name" value="BLR5642 PROTEIN"/>
    <property type="match status" value="1"/>
</dbReference>
<dbReference type="PANTHER" id="PTHR39337:SF1">
    <property type="entry name" value="BLR5642 PROTEIN"/>
    <property type="match status" value="1"/>
</dbReference>
<evidence type="ECO:0000313" key="1">
    <source>
        <dbReference type="EMBL" id="MDT0631570.1"/>
    </source>
</evidence>
<accession>A0ABU3BQL9</accession>
<gene>
    <name evidence="1" type="ORF">RM540_07380</name>
</gene>